<feature type="compositionally biased region" description="Polar residues" evidence="7">
    <location>
        <begin position="861"/>
        <end position="872"/>
    </location>
</feature>
<feature type="compositionally biased region" description="Low complexity" evidence="7">
    <location>
        <begin position="843"/>
        <end position="857"/>
    </location>
</feature>
<feature type="compositionally biased region" description="Polar residues" evidence="7">
    <location>
        <begin position="924"/>
        <end position="943"/>
    </location>
</feature>
<evidence type="ECO:0000256" key="3">
    <source>
        <dbReference type="ARBA" id="ARBA00008318"/>
    </source>
</evidence>
<evidence type="ECO:0000256" key="7">
    <source>
        <dbReference type="SAM" id="MobiDB-lite"/>
    </source>
</evidence>
<dbReference type="EMBL" id="CDMY01001019">
    <property type="protein sequence ID" value="CEM39049.1"/>
    <property type="molecule type" value="Genomic_DNA"/>
</dbReference>
<feature type="compositionally biased region" description="Low complexity" evidence="7">
    <location>
        <begin position="772"/>
        <end position="781"/>
    </location>
</feature>
<evidence type="ECO:0000259" key="9">
    <source>
        <dbReference type="Pfam" id="PF11923"/>
    </source>
</evidence>
<feature type="domain" description="NFACT protein C-terminal" evidence="9">
    <location>
        <begin position="1591"/>
        <end position="1681"/>
    </location>
</feature>
<organism evidence="10 11">
    <name type="scientific">Vitrella brassicaformis (strain CCMP3155)</name>
    <dbReference type="NCBI Taxonomy" id="1169540"/>
    <lineage>
        <taxon>Eukaryota</taxon>
        <taxon>Sar</taxon>
        <taxon>Alveolata</taxon>
        <taxon>Colpodellida</taxon>
        <taxon>Vitrellaceae</taxon>
        <taxon>Vitrella</taxon>
    </lineage>
</organism>
<dbReference type="PANTHER" id="PTHR15239:SF6">
    <property type="entry name" value="RIBOSOME QUALITY CONTROL COMPLEX SUBUNIT NEMF"/>
    <property type="match status" value="1"/>
</dbReference>
<keyword evidence="5" id="KW-0175">Coiled coil</keyword>
<feature type="compositionally biased region" description="Polar residues" evidence="7">
    <location>
        <begin position="1179"/>
        <end position="1204"/>
    </location>
</feature>
<accession>A0A0G4H5J0</accession>
<feature type="region of interest" description="Disordered" evidence="7">
    <location>
        <begin position="1005"/>
        <end position="1223"/>
    </location>
</feature>
<feature type="compositionally biased region" description="Basic and acidic residues" evidence="7">
    <location>
        <begin position="904"/>
        <end position="921"/>
    </location>
</feature>
<sequence length="1710" mass="187096">MVKSRMRAVDVRAMVSTIRPQIKGLRLANIYDINSKVYVLKFARGETKHQVLLEAGIRFHITEWKRDKSAIPSGYTMKLRKHLRTRRLEDVRQLGADRVVDFVFGASDGCFHLILELYVSGNLILTDHEYNILILLRSHTYEGDIKVAVKQKYPVELAAKTSLLAHSLDPHNLTADALVPKLQELLSASESQPEADEEATDKKRKKKGRSGGVGGGGIAVKEAINQLVPFADPVLIHHCLMQTGVGPKTLITSSPDDQSGGMAVHDAATVLVNAINEALLVLRSLSIVGDVGGPDEGEEETERDIPGWITYTKTSIAPSAEAAAAAGADAKATEAGVFYDEFLPFLFAQYKSPSVLVKEFSRFDLCVDHFFSQIESQKVEKDTAQKTAQVYSKVDKIRVDQQRRVEQLAGEQELSDRQASLIEQNTDTVEQAIMLMRTALATGVDWQELWTQIKYERRNGHPVAAHFHALELSKNTIHLLLGDNADDVQEDKPMLVVPIDLSLSAHGNVQRLHALRKQTKAKFEKTQVAAESAIKTAEKRAKQEIKQQQEAYHKASLQRLRKTMWFEKFYWFISSENFLILAGRDANQNEILFRRYMQKNDIYVHADVHGAATCIIKNPSGEPVPPTTLHEAGQMSICRSAAWDQKVLTSAWWVNSHQVSKTAPTGEYLTQGAFMIRGKKNYLPPMKLEMGLTVLFQLADDSFARHVGERSGRRAGDDASSASPSPSEHRTPALAGASDQLGGEEEDNEYDEVDLGENGDEDEQEDGREQQDQPGQDQDQGQPDDEADEEDEGVPESQTSSARMSRKGTGFVRQEDVPPISDDEEEDNEDEEEDLQVNMIVRSAQPDADSNPPAAAAEGSHASSRAESIQDTPRTRLRRKPTGFVSLADLRKRAGDEAAEEVIETTREAEQSGDRMTDFERSGANPNDPTTQEMLEDTSISTSQHDRPAHPPTGGQRRRVSVSDTPPAIIPNPELPEIHVTWSPQIQRVIDPPKIENIHVEFDDLPPAIVPDAPEDPFVVEDDESPSSNKDSEANGDEGEGESDTAKTAVHKAKMARRATGFIRSAPPPSDDEDEDEDEEEDKGDEEGEELPDHIEILPPTTTTKDELEVACAAVTTHPEGAPSASLTIGGEPVTPAPTPALQPSPASQQPHVDHPADRAPSASGYDDRTSADKRGSSSRHVLSADSSPAQRVRRFSSQLSVCSSVDGGPPPEGYSSSEVLNPRTLLKYQSKELVEVKELLDQREPPVPVYVRMSSIEDERAKVRKNSLDGGPVPPRFSSDSLPSAKELLSRPIDIRIGSRQSAGAGGGGAKDGRPPLPPLKRHATADASTSSAIKGGGVSGSFARRHGGQRRLSADGGPLPPGYSLNTLPSVRQLLSHSSLALIEEEEGGTPAAPSLPPEPGDGGQDDVDAQDRQQEAGEEGGEEEAGKKRLSIAERKRLKKKGKATAPSGESSPPPDERPSSTESLEKPSTGAAAGASARRPSPPSDGGGVPQVPRGQRYKLKKIKDKYADQDEEERELRMQLMGSKAKQRKKGGKGDKDADKEAEISKAAEARAKQDHYAREKERQEKREVRALLQEEDEAVLEQQMAERLSEIDALTGCPLEQDTVLFAIPMVAPFSAIQTYTYKAKLTPGTGKRGKAGQQAIKVFINTTEHKAHEELMRAIQASELAQAMIGNVKVYTPGINKVMQAEKKEKKKEKKNRGGKGQQ</sequence>
<feature type="compositionally biased region" description="Low complexity" evidence="7">
    <location>
        <begin position="1471"/>
        <end position="1483"/>
    </location>
</feature>
<dbReference type="InterPro" id="IPR051608">
    <property type="entry name" value="RQC_Subunit_NEMF"/>
</dbReference>
<evidence type="ECO:0000313" key="11">
    <source>
        <dbReference type="Proteomes" id="UP000041254"/>
    </source>
</evidence>
<dbReference type="OrthoDB" id="207084at2759"/>
<feature type="region of interest" description="Disordered" evidence="7">
    <location>
        <begin position="1263"/>
        <end position="1569"/>
    </location>
</feature>
<dbReference type="PANTHER" id="PTHR15239">
    <property type="entry name" value="NUCLEAR EXPORT MEDIATOR FACTOR NEMF"/>
    <property type="match status" value="1"/>
</dbReference>
<evidence type="ECO:0000256" key="6">
    <source>
        <dbReference type="ARBA" id="ARBA00023242"/>
    </source>
</evidence>
<feature type="compositionally biased region" description="Acidic residues" evidence="7">
    <location>
        <begin position="1034"/>
        <end position="1043"/>
    </location>
</feature>
<dbReference type="GO" id="GO:0005634">
    <property type="term" value="C:nucleus"/>
    <property type="evidence" value="ECO:0007669"/>
    <property type="project" value="UniProtKB-SubCell"/>
</dbReference>
<feature type="compositionally biased region" description="Acidic residues" evidence="7">
    <location>
        <begin position="782"/>
        <end position="794"/>
    </location>
</feature>
<feature type="compositionally biased region" description="Acidic residues" evidence="7">
    <location>
        <begin position="1070"/>
        <end position="1090"/>
    </location>
</feature>
<evidence type="ECO:0000256" key="4">
    <source>
        <dbReference type="ARBA" id="ARBA00022490"/>
    </source>
</evidence>
<dbReference type="InterPro" id="IPR008532">
    <property type="entry name" value="NFACT_RNA-bd"/>
</dbReference>
<dbReference type="InParanoid" id="A0A0G4H5J0"/>
<dbReference type="FunCoup" id="A0A0G4H5J0">
    <property type="interactions" value="461"/>
</dbReference>
<feature type="region of interest" description="Disordered" evidence="7">
    <location>
        <begin position="707"/>
        <end position="976"/>
    </location>
</feature>
<comment type="similarity">
    <text evidence="3">Belongs to the NEMF family.</text>
</comment>
<evidence type="ECO:0000256" key="5">
    <source>
        <dbReference type="ARBA" id="ARBA00023054"/>
    </source>
</evidence>
<feature type="compositionally biased region" description="Polar residues" evidence="7">
    <location>
        <begin position="1366"/>
        <end position="1381"/>
    </location>
</feature>
<feature type="compositionally biased region" description="Basic and acidic residues" evidence="7">
    <location>
        <begin position="1427"/>
        <end position="1438"/>
    </location>
</feature>
<feature type="compositionally biased region" description="Acidic residues" evidence="7">
    <location>
        <begin position="821"/>
        <end position="835"/>
    </location>
</feature>
<dbReference type="GO" id="GO:0072344">
    <property type="term" value="P:rescue of stalled ribosome"/>
    <property type="evidence" value="ECO:0007669"/>
    <property type="project" value="TreeGrafter"/>
</dbReference>
<dbReference type="Pfam" id="PF11923">
    <property type="entry name" value="NFACT-C"/>
    <property type="match status" value="1"/>
</dbReference>
<dbReference type="InterPro" id="IPR021846">
    <property type="entry name" value="NFACT-C"/>
</dbReference>
<evidence type="ECO:0008006" key="12">
    <source>
        <dbReference type="Google" id="ProtNLM"/>
    </source>
</evidence>
<evidence type="ECO:0000256" key="1">
    <source>
        <dbReference type="ARBA" id="ARBA00004123"/>
    </source>
</evidence>
<evidence type="ECO:0000313" key="10">
    <source>
        <dbReference type="EMBL" id="CEM39049.1"/>
    </source>
</evidence>
<dbReference type="GO" id="GO:0000049">
    <property type="term" value="F:tRNA binding"/>
    <property type="evidence" value="ECO:0007669"/>
    <property type="project" value="TreeGrafter"/>
</dbReference>
<dbReference type="Gene3D" id="2.30.310.10">
    <property type="entry name" value="ibrinogen binding protein from staphylococcus aureus domain"/>
    <property type="match status" value="1"/>
</dbReference>
<feature type="compositionally biased region" description="Basic and acidic residues" evidence="7">
    <location>
        <begin position="1537"/>
        <end position="1569"/>
    </location>
</feature>
<keyword evidence="11" id="KW-1185">Reference proteome</keyword>
<keyword evidence="4" id="KW-0963">Cytoplasm</keyword>
<comment type="subcellular location">
    <subcellularLocation>
        <location evidence="2">Cytoplasm</location>
    </subcellularLocation>
    <subcellularLocation>
        <location evidence="1">Nucleus</location>
    </subcellularLocation>
</comment>
<feature type="compositionally biased region" description="Acidic residues" evidence="7">
    <location>
        <begin position="742"/>
        <end position="766"/>
    </location>
</feature>
<dbReference type="FunFam" id="2.30.310.10:FF:000001">
    <property type="entry name" value="Nuclear export mediator factor Nemf"/>
    <property type="match status" value="1"/>
</dbReference>
<proteinExistence type="inferred from homology"/>
<dbReference type="OMA" id="HRLEMGF"/>
<feature type="compositionally biased region" description="Acidic residues" evidence="7">
    <location>
        <begin position="1013"/>
        <end position="1025"/>
    </location>
</feature>
<feature type="compositionally biased region" description="Basic and acidic residues" evidence="7">
    <location>
        <begin position="1458"/>
        <end position="1469"/>
    </location>
</feature>
<name>A0A0G4H5J0_VITBC</name>
<keyword evidence="6" id="KW-0539">Nucleus</keyword>
<protein>
    <recommendedName>
        <fullName evidence="12">NFACT RNA-binding domain-containing protein</fullName>
    </recommendedName>
</protein>
<reference evidence="10 11" key="1">
    <citation type="submission" date="2014-11" db="EMBL/GenBank/DDBJ databases">
        <authorList>
            <person name="Zhu J."/>
            <person name="Qi W."/>
            <person name="Song R."/>
        </authorList>
    </citation>
    <scope>NUCLEOTIDE SEQUENCE [LARGE SCALE GENOMIC DNA]</scope>
</reference>
<dbReference type="STRING" id="1169540.A0A0G4H5J0"/>
<dbReference type="Pfam" id="PF05670">
    <property type="entry name" value="NFACT-R_1"/>
    <property type="match status" value="1"/>
</dbReference>
<dbReference type="GO" id="GO:0005737">
    <property type="term" value="C:cytoplasm"/>
    <property type="evidence" value="ECO:0007669"/>
    <property type="project" value="UniProtKB-SubCell"/>
</dbReference>
<dbReference type="Proteomes" id="UP000041254">
    <property type="component" value="Unassembled WGS sequence"/>
</dbReference>
<dbReference type="VEuPathDB" id="CryptoDB:Vbra_10676"/>
<dbReference type="GO" id="GO:1990116">
    <property type="term" value="P:ribosome-associated ubiquitin-dependent protein catabolic process"/>
    <property type="evidence" value="ECO:0007669"/>
    <property type="project" value="TreeGrafter"/>
</dbReference>
<feature type="region of interest" description="Disordered" evidence="7">
    <location>
        <begin position="187"/>
        <end position="213"/>
    </location>
</feature>
<dbReference type="GO" id="GO:1990112">
    <property type="term" value="C:RQC complex"/>
    <property type="evidence" value="ECO:0007669"/>
    <property type="project" value="TreeGrafter"/>
</dbReference>
<feature type="compositionally biased region" description="Basic and acidic residues" evidence="7">
    <location>
        <begin position="1166"/>
        <end position="1176"/>
    </location>
</feature>
<evidence type="ECO:0000259" key="8">
    <source>
        <dbReference type="Pfam" id="PF05670"/>
    </source>
</evidence>
<feature type="domain" description="NFACT RNA-binding" evidence="8">
    <location>
        <begin position="568"/>
        <end position="678"/>
    </location>
</feature>
<dbReference type="GO" id="GO:0043023">
    <property type="term" value="F:ribosomal large subunit binding"/>
    <property type="evidence" value="ECO:0007669"/>
    <property type="project" value="TreeGrafter"/>
</dbReference>
<gene>
    <name evidence="10" type="ORF">Vbra_10676</name>
</gene>
<feature type="compositionally biased region" description="Basic and acidic residues" evidence="7">
    <location>
        <begin position="707"/>
        <end position="717"/>
    </location>
</feature>
<dbReference type="Pfam" id="PF05833">
    <property type="entry name" value="NFACT_N"/>
    <property type="match status" value="1"/>
</dbReference>
<evidence type="ECO:0000256" key="2">
    <source>
        <dbReference type="ARBA" id="ARBA00004496"/>
    </source>
</evidence>